<dbReference type="EMBL" id="JBHSJF010000006">
    <property type="protein sequence ID" value="MFC5067760.1"/>
    <property type="molecule type" value="Genomic_DNA"/>
</dbReference>
<evidence type="ECO:0000313" key="3">
    <source>
        <dbReference type="EMBL" id="MFC5067760.1"/>
    </source>
</evidence>
<organism evidence="3 4">
    <name type="scientific">Flaviflagellibacter deserti</name>
    <dbReference type="NCBI Taxonomy" id="2267266"/>
    <lineage>
        <taxon>Bacteria</taxon>
        <taxon>Pseudomonadati</taxon>
        <taxon>Pseudomonadota</taxon>
        <taxon>Alphaproteobacteria</taxon>
        <taxon>Hyphomicrobiales</taxon>
        <taxon>Flaviflagellibacter</taxon>
    </lineage>
</organism>
<feature type="region of interest" description="Disordered" evidence="1">
    <location>
        <begin position="1"/>
        <end position="23"/>
    </location>
</feature>
<feature type="domain" description="DUF6456" evidence="2">
    <location>
        <begin position="37"/>
        <end position="167"/>
    </location>
</feature>
<dbReference type="RefSeq" id="WP_114956654.1">
    <property type="nucleotide sequence ID" value="NZ_JBHSJF010000006.1"/>
</dbReference>
<evidence type="ECO:0000256" key="1">
    <source>
        <dbReference type="SAM" id="MobiDB-lite"/>
    </source>
</evidence>
<name>A0ABV9YY91_9HYPH</name>
<keyword evidence="4" id="KW-1185">Reference proteome</keyword>
<proteinExistence type="predicted"/>
<protein>
    <submittedName>
        <fullName evidence="3">DUF6456 domain-containing protein</fullName>
    </submittedName>
</protein>
<evidence type="ECO:0000313" key="4">
    <source>
        <dbReference type="Proteomes" id="UP001595796"/>
    </source>
</evidence>
<dbReference type="InterPro" id="IPR045599">
    <property type="entry name" value="DUF6456"/>
</dbReference>
<dbReference type="Pfam" id="PF20057">
    <property type="entry name" value="DUF6456"/>
    <property type="match status" value="1"/>
</dbReference>
<reference evidence="4" key="1">
    <citation type="journal article" date="2019" name="Int. J. Syst. Evol. Microbiol.">
        <title>The Global Catalogue of Microorganisms (GCM) 10K type strain sequencing project: providing services to taxonomists for standard genome sequencing and annotation.</title>
        <authorList>
            <consortium name="The Broad Institute Genomics Platform"/>
            <consortium name="The Broad Institute Genome Sequencing Center for Infectious Disease"/>
            <person name="Wu L."/>
            <person name="Ma J."/>
        </authorList>
    </citation>
    <scope>NUCLEOTIDE SEQUENCE [LARGE SCALE GENOMIC DNA]</scope>
    <source>
        <strain evidence="4">CGMCC 1.16444</strain>
    </source>
</reference>
<accession>A0ABV9YY91</accession>
<gene>
    <name evidence="3" type="ORF">ACFPFW_06990</name>
</gene>
<dbReference type="Proteomes" id="UP001595796">
    <property type="component" value="Unassembled WGS sequence"/>
</dbReference>
<sequence>MASDAGLAWARRQASPVDPFRAQHGDIRRANDGSASVDAAESPLLWLHRRKDSSGERLIGDAMFAAGERLRSDFTYGGMSPRMTVNWSATGGDGGFRQAEPSDSALAARQRLRNALDSVGPELSGVLLDVCCFLKRLEEVERDRRWPARSAKIILSIALQRLARHYGYSDCAVGRGRATPRPEPARLPN</sequence>
<evidence type="ECO:0000259" key="2">
    <source>
        <dbReference type="Pfam" id="PF20057"/>
    </source>
</evidence>
<comment type="caution">
    <text evidence="3">The sequence shown here is derived from an EMBL/GenBank/DDBJ whole genome shotgun (WGS) entry which is preliminary data.</text>
</comment>